<gene>
    <name evidence="5" type="ORF">EI684_18630</name>
</gene>
<dbReference type="InterPro" id="IPR033120">
    <property type="entry name" value="HOTDOG_ACOT"/>
</dbReference>
<evidence type="ECO:0000256" key="1">
    <source>
        <dbReference type="ARBA" id="ARBA00010458"/>
    </source>
</evidence>
<dbReference type="GO" id="GO:0052816">
    <property type="term" value="F:long-chain fatty acyl-CoA hydrolase activity"/>
    <property type="evidence" value="ECO:0007669"/>
    <property type="project" value="TreeGrafter"/>
</dbReference>
<dbReference type="PROSITE" id="PS51770">
    <property type="entry name" value="HOTDOG_ACOT"/>
    <property type="match status" value="1"/>
</dbReference>
<reference evidence="5 6" key="1">
    <citation type="submission" date="2018-12" db="EMBL/GenBank/DDBJ databases">
        <title>Genome Sequence of Candidatus Viridilinea halotolerans isolated from saline sulfide-rich spring.</title>
        <authorList>
            <person name="Grouzdev D.S."/>
            <person name="Burganskaya E.I."/>
            <person name="Krutkina M.S."/>
            <person name="Sukhacheva M.V."/>
            <person name="Gorlenko V.M."/>
        </authorList>
    </citation>
    <scope>NUCLEOTIDE SEQUENCE [LARGE SCALE GENOMIC DNA]</scope>
    <source>
        <strain evidence="5">Chok-6</strain>
    </source>
</reference>
<dbReference type="SUPFAM" id="SSF54637">
    <property type="entry name" value="Thioesterase/thiol ester dehydrase-isomerase"/>
    <property type="match status" value="1"/>
</dbReference>
<dbReference type="Pfam" id="PF03061">
    <property type="entry name" value="4HBT"/>
    <property type="match status" value="1"/>
</dbReference>
<accession>A0A426TTB2</accession>
<name>A0A426TTB2_9CHLR</name>
<feature type="domain" description="HotDog ACOT-type" evidence="4">
    <location>
        <begin position="5"/>
        <end position="117"/>
    </location>
</feature>
<organism evidence="5 6">
    <name type="scientific">Candidatus Viridilinea halotolerans</name>
    <dbReference type="NCBI Taxonomy" id="2491704"/>
    <lineage>
        <taxon>Bacteria</taxon>
        <taxon>Bacillati</taxon>
        <taxon>Chloroflexota</taxon>
        <taxon>Chloroflexia</taxon>
        <taxon>Chloroflexales</taxon>
        <taxon>Chloroflexineae</taxon>
        <taxon>Oscillochloridaceae</taxon>
        <taxon>Candidatus Viridilinea</taxon>
    </lineage>
</organism>
<dbReference type="InterPro" id="IPR006683">
    <property type="entry name" value="Thioestr_dom"/>
</dbReference>
<dbReference type="PANTHER" id="PTHR11049:SF24">
    <property type="entry name" value="CYTOSOLIC ACYL COENZYME A THIOESTER HYDROLASE"/>
    <property type="match status" value="1"/>
</dbReference>
<dbReference type="Proteomes" id="UP000280307">
    <property type="component" value="Unassembled WGS sequence"/>
</dbReference>
<dbReference type="InterPro" id="IPR040170">
    <property type="entry name" value="Cytosol_ACT"/>
</dbReference>
<evidence type="ECO:0000256" key="2">
    <source>
        <dbReference type="ARBA" id="ARBA00022801"/>
    </source>
</evidence>
<comment type="caution">
    <text evidence="5">The sequence shown here is derived from an EMBL/GenBank/DDBJ whole genome shotgun (WGS) entry which is preliminary data.</text>
</comment>
<dbReference type="CDD" id="cd03442">
    <property type="entry name" value="BFIT_BACH"/>
    <property type="match status" value="1"/>
</dbReference>
<proteinExistence type="inferred from homology"/>
<dbReference type="GO" id="GO:0005829">
    <property type="term" value="C:cytosol"/>
    <property type="evidence" value="ECO:0007669"/>
    <property type="project" value="TreeGrafter"/>
</dbReference>
<evidence type="ECO:0000313" key="5">
    <source>
        <dbReference type="EMBL" id="RRR67671.1"/>
    </source>
</evidence>
<evidence type="ECO:0000256" key="3">
    <source>
        <dbReference type="PROSITE-ProRule" id="PRU01106"/>
    </source>
</evidence>
<dbReference type="GO" id="GO:0006637">
    <property type="term" value="P:acyl-CoA metabolic process"/>
    <property type="evidence" value="ECO:0007669"/>
    <property type="project" value="TreeGrafter"/>
</dbReference>
<evidence type="ECO:0000313" key="6">
    <source>
        <dbReference type="Proteomes" id="UP000280307"/>
    </source>
</evidence>
<dbReference type="Gene3D" id="3.10.129.10">
    <property type="entry name" value="Hotdog Thioesterase"/>
    <property type="match status" value="1"/>
</dbReference>
<dbReference type="AlphaFoldDB" id="A0A426TTB2"/>
<protein>
    <submittedName>
        <fullName evidence="5">Acyl-CoA thioesterase</fullName>
    </submittedName>
</protein>
<dbReference type="InterPro" id="IPR029069">
    <property type="entry name" value="HotDog_dom_sf"/>
</dbReference>
<comment type="similarity">
    <text evidence="1">Belongs to the acyl coenzyme A hydrolase family.</text>
</comment>
<keyword evidence="2 3" id="KW-0378">Hydrolase</keyword>
<dbReference type="EMBL" id="RSAS01000770">
    <property type="protein sequence ID" value="RRR67671.1"/>
    <property type="molecule type" value="Genomic_DNA"/>
</dbReference>
<dbReference type="GO" id="GO:0009062">
    <property type="term" value="P:fatty acid catabolic process"/>
    <property type="evidence" value="ECO:0007669"/>
    <property type="project" value="TreeGrafter"/>
</dbReference>
<evidence type="ECO:0000259" key="4">
    <source>
        <dbReference type="PROSITE" id="PS51770"/>
    </source>
</evidence>
<dbReference type="PANTHER" id="PTHR11049">
    <property type="entry name" value="ACYL COENZYME A THIOESTER HYDROLASE"/>
    <property type="match status" value="1"/>
</dbReference>
<sequence length="137" mass="15271">MIKPNRAETRMVFPIFPADTNHYGTLFGGQAVAWIDQAAFICATRWCRRKVVTVHLGEINFHHAVSQGSIIELVARLVRTGARSMHIAVELWWEPMDREERVLACHAECVLVAIGDDGHAVAVPPLEPATDEDSDSR</sequence>